<comment type="subcellular location">
    <subcellularLocation>
        <location evidence="1">Periplasm</location>
    </subcellularLocation>
</comment>
<evidence type="ECO:0000256" key="1">
    <source>
        <dbReference type="ARBA" id="ARBA00004418"/>
    </source>
</evidence>
<dbReference type="CDD" id="cd13666">
    <property type="entry name" value="PBP2_TRAP_DctP_like_1"/>
    <property type="match status" value="1"/>
</dbReference>
<dbReference type="Pfam" id="PF03480">
    <property type="entry name" value="DctP"/>
    <property type="match status" value="1"/>
</dbReference>
<dbReference type="InterPro" id="IPR018389">
    <property type="entry name" value="DctP_fam"/>
</dbReference>
<dbReference type="InterPro" id="IPR038404">
    <property type="entry name" value="TRAP_DctP_sf"/>
</dbReference>
<evidence type="ECO:0000256" key="3">
    <source>
        <dbReference type="ARBA" id="ARBA00022764"/>
    </source>
</evidence>
<feature type="compositionally biased region" description="Polar residues" evidence="4">
    <location>
        <begin position="1"/>
        <end position="13"/>
    </location>
</feature>
<accession>A0A2U2CB09</accession>
<evidence type="ECO:0000256" key="5">
    <source>
        <dbReference type="SAM" id="Phobius"/>
    </source>
</evidence>
<dbReference type="PANTHER" id="PTHR33376:SF15">
    <property type="entry name" value="BLL6794 PROTEIN"/>
    <property type="match status" value="1"/>
</dbReference>
<evidence type="ECO:0000313" key="6">
    <source>
        <dbReference type="EMBL" id="PWE29049.1"/>
    </source>
</evidence>
<evidence type="ECO:0000256" key="2">
    <source>
        <dbReference type="ARBA" id="ARBA00022729"/>
    </source>
</evidence>
<dbReference type="Proteomes" id="UP000244940">
    <property type="component" value="Unassembled WGS sequence"/>
</dbReference>
<sequence>MQRMSTTRSTARCGSSPPVSVPWRARRPEAPGTMTRPPAATGAAQLRRRKDMTRTIRRLMTGTALAGAMGSALAAPAMAETISITVVNGHPPIFLWVKHLSETFIPAVDAALEGTEYSIDWTEAYGGSLAAVGGELDAIEDGLAEIAVIPTVFMPNKLMLQNVTYNTPFGPADAQQVMDAMEALYDQIPGMAESWNAYDAEYLGGGFALDNYLLMTNFPVTSIDDLEGHRIAAPGPAVNWLEGTGAVGVAGNLTTYYNDLQTGVFDGVIVFPTAAAPARLHEVAPYVTITNFGAQSAGGVVASQSWLEGQPQEVQDALRAGATAFQEAYIAEQAERITAAMATIAPNDENLHVLSPEERARWAAALPDIAGTWAAAADEAGLPGTEVLTTYVRTLQDAGADLGRDWSQR</sequence>
<gene>
    <name evidence="6" type="ORF">C4N9_09540</name>
</gene>
<keyword evidence="7" id="KW-1185">Reference proteome</keyword>
<dbReference type="PANTHER" id="PTHR33376">
    <property type="match status" value="1"/>
</dbReference>
<feature type="transmembrane region" description="Helical" evidence="5">
    <location>
        <begin position="59"/>
        <end position="79"/>
    </location>
</feature>
<comment type="caution">
    <text evidence="6">The sequence shown here is derived from an EMBL/GenBank/DDBJ whole genome shotgun (WGS) entry which is preliminary data.</text>
</comment>
<keyword evidence="3" id="KW-0574">Periplasm</keyword>
<evidence type="ECO:0000256" key="4">
    <source>
        <dbReference type="SAM" id="MobiDB-lite"/>
    </source>
</evidence>
<protein>
    <submittedName>
        <fullName evidence="6">C4-dicarboxylate ABC transporter permease</fullName>
    </submittedName>
</protein>
<dbReference type="AlphaFoldDB" id="A0A2U2CB09"/>
<dbReference type="EMBL" id="QEYD01000005">
    <property type="protein sequence ID" value="PWE29049.1"/>
    <property type="molecule type" value="Genomic_DNA"/>
</dbReference>
<keyword evidence="5" id="KW-0812">Transmembrane</keyword>
<feature type="region of interest" description="Disordered" evidence="4">
    <location>
        <begin position="1"/>
        <end position="47"/>
    </location>
</feature>
<dbReference type="OrthoDB" id="6114763at2"/>
<dbReference type="GO" id="GO:0055085">
    <property type="term" value="P:transmembrane transport"/>
    <property type="evidence" value="ECO:0007669"/>
    <property type="project" value="InterPro"/>
</dbReference>
<reference evidence="6 7" key="1">
    <citation type="submission" date="2018-05" db="EMBL/GenBank/DDBJ databases">
        <title>Pararhodobacter marina sp. nov., isolated from deep-sea water of the Indian Ocean.</title>
        <authorList>
            <person name="Lai Q.Sr."/>
            <person name="Liu X."/>
            <person name="Shao Z."/>
        </authorList>
    </citation>
    <scope>NUCLEOTIDE SEQUENCE [LARGE SCALE GENOMIC DNA]</scope>
    <source>
        <strain evidence="6 7">CIC4N-9</strain>
    </source>
</reference>
<dbReference type="Gene3D" id="3.40.190.170">
    <property type="entry name" value="Bacterial extracellular solute-binding protein, family 7"/>
    <property type="match status" value="1"/>
</dbReference>
<keyword evidence="2" id="KW-0732">Signal</keyword>
<proteinExistence type="predicted"/>
<dbReference type="NCBIfam" id="NF037995">
    <property type="entry name" value="TRAP_S1"/>
    <property type="match status" value="1"/>
</dbReference>
<dbReference type="GO" id="GO:0042597">
    <property type="term" value="C:periplasmic space"/>
    <property type="evidence" value="ECO:0007669"/>
    <property type="project" value="UniProtKB-SubCell"/>
</dbReference>
<organism evidence="6 7">
    <name type="scientific">Pararhodobacter marinus</name>
    <dbReference type="NCBI Taxonomy" id="2184063"/>
    <lineage>
        <taxon>Bacteria</taxon>
        <taxon>Pseudomonadati</taxon>
        <taxon>Pseudomonadota</taxon>
        <taxon>Alphaproteobacteria</taxon>
        <taxon>Rhodobacterales</taxon>
        <taxon>Paracoccaceae</taxon>
        <taxon>Pararhodobacter</taxon>
    </lineage>
</organism>
<name>A0A2U2CB09_9RHOB</name>
<evidence type="ECO:0000313" key="7">
    <source>
        <dbReference type="Proteomes" id="UP000244940"/>
    </source>
</evidence>
<keyword evidence="5" id="KW-0472">Membrane</keyword>
<keyword evidence="5" id="KW-1133">Transmembrane helix</keyword>